<dbReference type="Proteomes" id="UP000230251">
    <property type="component" value="Unassembled WGS sequence"/>
</dbReference>
<evidence type="ECO:0000313" key="7">
    <source>
        <dbReference type="Proteomes" id="UP000230251"/>
    </source>
</evidence>
<dbReference type="EMBL" id="PFSI01000031">
    <property type="protein sequence ID" value="PJC24592.1"/>
    <property type="molecule type" value="Genomic_DNA"/>
</dbReference>
<gene>
    <name evidence="6" type="ORF">CO057_02010</name>
</gene>
<name>A0A2M8EPC8_9BACT</name>
<dbReference type="GO" id="GO:0005384">
    <property type="term" value="F:manganese ion transmembrane transporter activity"/>
    <property type="evidence" value="ECO:0007669"/>
    <property type="project" value="InterPro"/>
</dbReference>
<dbReference type="PANTHER" id="PTHR31851">
    <property type="entry name" value="FE(2+)/MN(2+) TRANSPORTER PCL1"/>
    <property type="match status" value="1"/>
</dbReference>
<accession>A0A2M8EPC8</accession>
<sequence length="233" mass="25253">MKGGIFKKSAVYIREIVFGFEDSLVSTLGAITGIAAGTGSGPVIILSGVVLVVVEAISMSSGSYLSSKSAKEVFDARQGQDHARILQERLNDEESMLDVLKKKKFSDKQIAQVLEAFGRERKLWMKEVSRCEHRLLPATGGSPIVSGIIMGLFYIVGGMFPLMPYLLFPIEVAIYYSVIITGVVLFILGIVKAKIVSGHWLKSGMEMTTVALTATLLGFIIGRVLSSVFDLSL</sequence>
<dbReference type="GO" id="GO:0030026">
    <property type="term" value="P:intracellular manganese ion homeostasis"/>
    <property type="evidence" value="ECO:0007669"/>
    <property type="project" value="InterPro"/>
</dbReference>
<evidence type="ECO:0000256" key="5">
    <source>
        <dbReference type="SAM" id="Phobius"/>
    </source>
</evidence>
<keyword evidence="2 5" id="KW-0812">Transmembrane</keyword>
<dbReference type="GO" id="GO:0012505">
    <property type="term" value="C:endomembrane system"/>
    <property type="evidence" value="ECO:0007669"/>
    <property type="project" value="UniProtKB-SubCell"/>
</dbReference>
<evidence type="ECO:0000256" key="3">
    <source>
        <dbReference type="ARBA" id="ARBA00022989"/>
    </source>
</evidence>
<feature type="transmembrane region" description="Helical" evidence="5">
    <location>
        <begin position="173"/>
        <end position="191"/>
    </location>
</feature>
<keyword evidence="3 5" id="KW-1133">Transmembrane helix</keyword>
<evidence type="ECO:0000313" key="6">
    <source>
        <dbReference type="EMBL" id="PJC24592.1"/>
    </source>
</evidence>
<proteinExistence type="predicted"/>
<evidence type="ECO:0008006" key="8">
    <source>
        <dbReference type="Google" id="ProtNLM"/>
    </source>
</evidence>
<keyword evidence="4 5" id="KW-0472">Membrane</keyword>
<protein>
    <recommendedName>
        <fullName evidence="8">Iron transporter</fullName>
    </recommendedName>
</protein>
<comment type="caution">
    <text evidence="6">The sequence shown here is derived from an EMBL/GenBank/DDBJ whole genome shotgun (WGS) entry which is preliminary data.</text>
</comment>
<reference evidence="7" key="1">
    <citation type="submission" date="2017-09" db="EMBL/GenBank/DDBJ databases">
        <title>Depth-based differentiation of microbial function through sediment-hosted aquifers and enrichment of novel symbionts in the deep terrestrial subsurface.</title>
        <authorList>
            <person name="Probst A.J."/>
            <person name="Ladd B."/>
            <person name="Jarett J.K."/>
            <person name="Geller-Mcgrath D.E."/>
            <person name="Sieber C.M.K."/>
            <person name="Emerson J.B."/>
            <person name="Anantharaman K."/>
            <person name="Thomas B.C."/>
            <person name="Malmstrom R."/>
            <person name="Stieglmeier M."/>
            <person name="Klingl A."/>
            <person name="Woyke T."/>
            <person name="Ryan C.M."/>
            <person name="Banfield J.F."/>
        </authorList>
    </citation>
    <scope>NUCLEOTIDE SEQUENCE [LARGE SCALE GENOMIC DNA]</scope>
</reference>
<dbReference type="InterPro" id="IPR008217">
    <property type="entry name" value="Ccc1_fam"/>
</dbReference>
<evidence type="ECO:0000256" key="4">
    <source>
        <dbReference type="ARBA" id="ARBA00023136"/>
    </source>
</evidence>
<feature type="transmembrane region" description="Helical" evidence="5">
    <location>
        <begin position="203"/>
        <end position="225"/>
    </location>
</feature>
<dbReference type="AlphaFoldDB" id="A0A2M8EPC8"/>
<evidence type="ECO:0000256" key="2">
    <source>
        <dbReference type="ARBA" id="ARBA00022692"/>
    </source>
</evidence>
<dbReference type="Pfam" id="PF01988">
    <property type="entry name" value="VIT1"/>
    <property type="match status" value="1"/>
</dbReference>
<feature type="transmembrane region" description="Helical" evidence="5">
    <location>
        <begin position="144"/>
        <end position="167"/>
    </location>
</feature>
<comment type="subcellular location">
    <subcellularLocation>
        <location evidence="1">Endomembrane system</location>
        <topology evidence="1">Multi-pass membrane protein</topology>
    </subcellularLocation>
</comment>
<organism evidence="6 7">
    <name type="scientific">Candidatus Uhrbacteria bacterium CG_4_9_14_0_2_um_filter_41_50</name>
    <dbReference type="NCBI Taxonomy" id="1975031"/>
    <lineage>
        <taxon>Bacteria</taxon>
        <taxon>Candidatus Uhriibacteriota</taxon>
    </lineage>
</organism>
<evidence type="ECO:0000256" key="1">
    <source>
        <dbReference type="ARBA" id="ARBA00004127"/>
    </source>
</evidence>
<feature type="transmembrane region" description="Helical" evidence="5">
    <location>
        <begin position="43"/>
        <end position="65"/>
    </location>
</feature>